<name>A0A2G2Y704_CAPAN</name>
<evidence type="ECO:0000256" key="4">
    <source>
        <dbReference type="ARBA" id="ARBA00023136"/>
    </source>
</evidence>
<dbReference type="PANTHER" id="PTHR48040">
    <property type="entry name" value="PLEIOTROPIC DRUG RESISTANCE PROTEIN 1-LIKE ISOFORM X1"/>
    <property type="match status" value="1"/>
</dbReference>
<dbReference type="Pfam" id="PF01061">
    <property type="entry name" value="ABC2_membrane"/>
    <property type="match status" value="1"/>
</dbReference>
<dbReference type="InterPro" id="IPR013525">
    <property type="entry name" value="ABC2_TM"/>
</dbReference>
<feature type="signal peptide" evidence="5">
    <location>
        <begin position="1"/>
        <end position="18"/>
    </location>
</feature>
<dbReference type="Gramene" id="PHT65518">
    <property type="protein sequence ID" value="PHT65518"/>
    <property type="gene ID" value="T459_29943"/>
</dbReference>
<dbReference type="PANTHER" id="PTHR48040:SF14">
    <property type="entry name" value="ABC TRANSPORTER DOMAIN-CONTAINING PROTEIN"/>
    <property type="match status" value="1"/>
</dbReference>
<keyword evidence="5" id="KW-0732">Signal</keyword>
<feature type="domain" description="ABC-2 type transporter transmembrane" evidence="6">
    <location>
        <begin position="2"/>
        <end position="56"/>
    </location>
</feature>
<evidence type="ECO:0000256" key="5">
    <source>
        <dbReference type="SAM" id="SignalP"/>
    </source>
</evidence>
<dbReference type="GO" id="GO:0140359">
    <property type="term" value="F:ABC-type transporter activity"/>
    <property type="evidence" value="ECO:0007669"/>
    <property type="project" value="InterPro"/>
</dbReference>
<dbReference type="STRING" id="4072.A0A2G2Y704"/>
<keyword evidence="2" id="KW-0812">Transmembrane</keyword>
<evidence type="ECO:0000256" key="2">
    <source>
        <dbReference type="ARBA" id="ARBA00022692"/>
    </source>
</evidence>
<keyword evidence="3" id="KW-1133">Transmembrane helix</keyword>
<evidence type="ECO:0000256" key="1">
    <source>
        <dbReference type="ARBA" id="ARBA00004141"/>
    </source>
</evidence>
<dbReference type="GO" id="GO:0016020">
    <property type="term" value="C:membrane"/>
    <property type="evidence" value="ECO:0007669"/>
    <property type="project" value="UniProtKB-SubCell"/>
</dbReference>
<reference evidence="7 8" key="1">
    <citation type="journal article" date="2014" name="Nat. Genet.">
        <title>Genome sequence of the hot pepper provides insights into the evolution of pungency in Capsicum species.</title>
        <authorList>
            <person name="Kim S."/>
            <person name="Park M."/>
            <person name="Yeom S.I."/>
            <person name="Kim Y.M."/>
            <person name="Lee J.M."/>
            <person name="Lee H.A."/>
            <person name="Seo E."/>
            <person name="Choi J."/>
            <person name="Cheong K."/>
            <person name="Kim K.T."/>
            <person name="Jung K."/>
            <person name="Lee G.W."/>
            <person name="Oh S.K."/>
            <person name="Bae C."/>
            <person name="Kim S.B."/>
            <person name="Lee H.Y."/>
            <person name="Kim S.Y."/>
            <person name="Kim M.S."/>
            <person name="Kang B.C."/>
            <person name="Jo Y.D."/>
            <person name="Yang H.B."/>
            <person name="Jeong H.J."/>
            <person name="Kang W.H."/>
            <person name="Kwon J.K."/>
            <person name="Shin C."/>
            <person name="Lim J.Y."/>
            <person name="Park J.H."/>
            <person name="Huh J.H."/>
            <person name="Kim J.S."/>
            <person name="Kim B.D."/>
            <person name="Cohen O."/>
            <person name="Paran I."/>
            <person name="Suh M.C."/>
            <person name="Lee S.B."/>
            <person name="Kim Y.K."/>
            <person name="Shin Y."/>
            <person name="Noh S.J."/>
            <person name="Park J."/>
            <person name="Seo Y.S."/>
            <person name="Kwon S.Y."/>
            <person name="Kim H.A."/>
            <person name="Park J.M."/>
            <person name="Kim H.J."/>
            <person name="Choi S.B."/>
            <person name="Bosland P.W."/>
            <person name="Reeves G."/>
            <person name="Jo S.H."/>
            <person name="Lee B.W."/>
            <person name="Cho H.T."/>
            <person name="Choi H.S."/>
            <person name="Lee M.S."/>
            <person name="Yu Y."/>
            <person name="Do Choi Y."/>
            <person name="Park B.S."/>
            <person name="van Deynze A."/>
            <person name="Ashrafi H."/>
            <person name="Hill T."/>
            <person name="Kim W.T."/>
            <person name="Pai H.S."/>
            <person name="Ahn H.K."/>
            <person name="Yeam I."/>
            <person name="Giovannoni J.J."/>
            <person name="Rose J.K."/>
            <person name="Sorensen I."/>
            <person name="Lee S.J."/>
            <person name="Kim R.W."/>
            <person name="Choi I.Y."/>
            <person name="Choi B.S."/>
            <person name="Lim J.S."/>
            <person name="Lee Y.H."/>
            <person name="Choi D."/>
        </authorList>
    </citation>
    <scope>NUCLEOTIDE SEQUENCE [LARGE SCALE GENOMIC DNA]</scope>
    <source>
        <strain evidence="8">cv. CM334</strain>
    </source>
</reference>
<sequence>MFIALVFGIMFWDLGTKASKSQDLFNVIGLMYADVLFLGIQNASLVQPVVDIKRKVKELPECTPLYPMPLDR</sequence>
<keyword evidence="8" id="KW-1185">Reference proteome</keyword>
<organism evidence="7 8">
    <name type="scientific">Capsicum annuum</name>
    <name type="common">Capsicum pepper</name>
    <dbReference type="NCBI Taxonomy" id="4072"/>
    <lineage>
        <taxon>Eukaryota</taxon>
        <taxon>Viridiplantae</taxon>
        <taxon>Streptophyta</taxon>
        <taxon>Embryophyta</taxon>
        <taxon>Tracheophyta</taxon>
        <taxon>Spermatophyta</taxon>
        <taxon>Magnoliopsida</taxon>
        <taxon>eudicotyledons</taxon>
        <taxon>Gunneridae</taxon>
        <taxon>Pentapetalae</taxon>
        <taxon>asterids</taxon>
        <taxon>lamiids</taxon>
        <taxon>Solanales</taxon>
        <taxon>Solanaceae</taxon>
        <taxon>Solanoideae</taxon>
        <taxon>Capsiceae</taxon>
        <taxon>Capsicum</taxon>
    </lineage>
</organism>
<reference evidence="7 8" key="2">
    <citation type="journal article" date="2017" name="Genome Biol.">
        <title>New reference genome sequences of hot pepper reveal the massive evolution of plant disease-resistance genes by retroduplication.</title>
        <authorList>
            <person name="Kim S."/>
            <person name="Park J."/>
            <person name="Yeom S.I."/>
            <person name="Kim Y.M."/>
            <person name="Seo E."/>
            <person name="Kim K.T."/>
            <person name="Kim M.S."/>
            <person name="Lee J.M."/>
            <person name="Cheong K."/>
            <person name="Shin H.S."/>
            <person name="Kim S.B."/>
            <person name="Han K."/>
            <person name="Lee J."/>
            <person name="Park M."/>
            <person name="Lee H.A."/>
            <person name="Lee H.Y."/>
            <person name="Lee Y."/>
            <person name="Oh S."/>
            <person name="Lee J.H."/>
            <person name="Choi E."/>
            <person name="Choi E."/>
            <person name="Lee S.E."/>
            <person name="Jeon J."/>
            <person name="Kim H."/>
            <person name="Choi G."/>
            <person name="Song H."/>
            <person name="Lee J."/>
            <person name="Lee S.C."/>
            <person name="Kwon J.K."/>
            <person name="Lee H.Y."/>
            <person name="Koo N."/>
            <person name="Hong Y."/>
            <person name="Kim R.W."/>
            <person name="Kang W.H."/>
            <person name="Huh J.H."/>
            <person name="Kang B.C."/>
            <person name="Yang T.J."/>
            <person name="Lee Y.H."/>
            <person name="Bennetzen J.L."/>
            <person name="Choi D."/>
        </authorList>
    </citation>
    <scope>NUCLEOTIDE SEQUENCE [LARGE SCALE GENOMIC DNA]</scope>
    <source>
        <strain evidence="8">cv. CM334</strain>
    </source>
</reference>
<evidence type="ECO:0000256" key="3">
    <source>
        <dbReference type="ARBA" id="ARBA00022989"/>
    </source>
</evidence>
<evidence type="ECO:0000259" key="6">
    <source>
        <dbReference type="Pfam" id="PF01061"/>
    </source>
</evidence>
<dbReference type="EMBL" id="AYRZ02000012">
    <property type="protein sequence ID" value="PHT65518.1"/>
    <property type="molecule type" value="Genomic_DNA"/>
</dbReference>
<dbReference type="Proteomes" id="UP000222542">
    <property type="component" value="Unassembled WGS sequence"/>
</dbReference>
<evidence type="ECO:0000313" key="8">
    <source>
        <dbReference type="Proteomes" id="UP000222542"/>
    </source>
</evidence>
<gene>
    <name evidence="7" type="ORF">T459_29943</name>
</gene>
<comment type="caution">
    <text evidence="7">The sequence shown here is derived from an EMBL/GenBank/DDBJ whole genome shotgun (WGS) entry which is preliminary data.</text>
</comment>
<keyword evidence="4" id="KW-0472">Membrane</keyword>
<dbReference type="AlphaFoldDB" id="A0A2G2Y704"/>
<proteinExistence type="predicted"/>
<feature type="chain" id="PRO_5013888499" description="ABC-2 type transporter transmembrane domain-containing protein" evidence="5">
    <location>
        <begin position="19"/>
        <end position="72"/>
    </location>
</feature>
<comment type="subcellular location">
    <subcellularLocation>
        <location evidence="1">Membrane</location>
        <topology evidence="1">Multi-pass membrane protein</topology>
    </subcellularLocation>
</comment>
<protein>
    <recommendedName>
        <fullName evidence="6">ABC-2 type transporter transmembrane domain-containing protein</fullName>
    </recommendedName>
</protein>
<accession>A0A2G2Y704</accession>
<evidence type="ECO:0000313" key="7">
    <source>
        <dbReference type="EMBL" id="PHT65518.1"/>
    </source>
</evidence>